<keyword evidence="7" id="KW-0813">Transport</keyword>
<evidence type="ECO:0000313" key="10">
    <source>
        <dbReference type="EMBL" id="MFL9842495.1"/>
    </source>
</evidence>
<dbReference type="Gene3D" id="3.30.70.100">
    <property type="match status" value="1"/>
</dbReference>
<dbReference type="SUPFAM" id="SSF82689">
    <property type="entry name" value="Mechanosensitive channel protein MscS (YggB), C-terminal domain"/>
    <property type="match status" value="1"/>
</dbReference>
<protein>
    <recommendedName>
        <fullName evidence="7">Small-conductance mechanosensitive channel</fullName>
    </recommendedName>
</protein>
<feature type="compositionally biased region" description="Low complexity" evidence="8">
    <location>
        <begin position="355"/>
        <end position="375"/>
    </location>
</feature>
<comment type="subunit">
    <text evidence="7">Homoheptamer.</text>
</comment>
<dbReference type="InterPro" id="IPR045275">
    <property type="entry name" value="MscS_archaea/bacteria_type"/>
</dbReference>
<dbReference type="PANTHER" id="PTHR30221">
    <property type="entry name" value="SMALL-CONDUCTANCE MECHANOSENSITIVE CHANNEL"/>
    <property type="match status" value="1"/>
</dbReference>
<keyword evidence="11" id="KW-1185">Reference proteome</keyword>
<keyword evidence="4 7" id="KW-0812">Transmembrane</keyword>
<evidence type="ECO:0000313" key="11">
    <source>
        <dbReference type="Proteomes" id="UP001629244"/>
    </source>
</evidence>
<evidence type="ECO:0000256" key="4">
    <source>
        <dbReference type="ARBA" id="ARBA00022692"/>
    </source>
</evidence>
<evidence type="ECO:0000256" key="2">
    <source>
        <dbReference type="ARBA" id="ARBA00008017"/>
    </source>
</evidence>
<dbReference type="RefSeq" id="WP_408080211.1">
    <property type="nucleotide sequence ID" value="NZ_JBELQC010000003.1"/>
</dbReference>
<evidence type="ECO:0000259" key="9">
    <source>
        <dbReference type="PROSITE" id="PS50914"/>
    </source>
</evidence>
<dbReference type="InterPro" id="IPR023408">
    <property type="entry name" value="MscS_beta-dom_sf"/>
</dbReference>
<dbReference type="Pfam" id="PF00924">
    <property type="entry name" value="MS_channel_2nd"/>
    <property type="match status" value="1"/>
</dbReference>
<comment type="subcellular location">
    <subcellularLocation>
        <location evidence="7">Cell inner membrane</location>
        <topology evidence="7">Multi-pass membrane protein</topology>
    </subcellularLocation>
    <subcellularLocation>
        <location evidence="1">Cell membrane</location>
        <topology evidence="1">Multi-pass membrane protein</topology>
    </subcellularLocation>
</comment>
<feature type="transmembrane region" description="Helical" evidence="7">
    <location>
        <begin position="134"/>
        <end position="152"/>
    </location>
</feature>
<dbReference type="Gene3D" id="3.30.1340.30">
    <property type="match status" value="1"/>
</dbReference>
<comment type="similarity">
    <text evidence="2 7">Belongs to the MscS (TC 1.A.23) family.</text>
</comment>
<dbReference type="SUPFAM" id="SSF50182">
    <property type="entry name" value="Sm-like ribonucleoproteins"/>
    <property type="match status" value="1"/>
</dbReference>
<dbReference type="Gene3D" id="1.10.287.1260">
    <property type="match status" value="1"/>
</dbReference>
<dbReference type="InterPro" id="IPR007055">
    <property type="entry name" value="BON_dom"/>
</dbReference>
<name>A0ABW8YTE5_9SPHN</name>
<accession>A0ABW8YTE5</accession>
<dbReference type="PANTHER" id="PTHR30221:SF1">
    <property type="entry name" value="SMALL-CONDUCTANCE MECHANOSENSITIVE CHANNEL"/>
    <property type="match status" value="1"/>
</dbReference>
<evidence type="ECO:0000256" key="5">
    <source>
        <dbReference type="ARBA" id="ARBA00022989"/>
    </source>
</evidence>
<dbReference type="Gene3D" id="2.30.30.60">
    <property type="match status" value="1"/>
</dbReference>
<dbReference type="InterPro" id="IPR010920">
    <property type="entry name" value="LSM_dom_sf"/>
</dbReference>
<keyword evidence="6 7" id="KW-0472">Membrane</keyword>
<dbReference type="Proteomes" id="UP001629244">
    <property type="component" value="Unassembled WGS sequence"/>
</dbReference>
<feature type="transmembrane region" description="Helical" evidence="7">
    <location>
        <begin position="159"/>
        <end position="179"/>
    </location>
</feature>
<feature type="region of interest" description="Disordered" evidence="8">
    <location>
        <begin position="355"/>
        <end position="416"/>
    </location>
</feature>
<keyword evidence="7" id="KW-0997">Cell inner membrane</keyword>
<comment type="caution">
    <text evidence="7">Lacks conserved residue(s) required for the propagation of feature annotation.</text>
</comment>
<dbReference type="InterPro" id="IPR006685">
    <property type="entry name" value="MscS_channel_2nd"/>
</dbReference>
<reference evidence="10 11" key="1">
    <citation type="submission" date="2024-06" db="EMBL/GenBank/DDBJ databases">
        <authorList>
            <person name="Kaempfer P."/>
            <person name="Viver T."/>
        </authorList>
    </citation>
    <scope>NUCLEOTIDE SEQUENCE [LARGE SCALE GENOMIC DNA]</scope>
    <source>
        <strain evidence="10 11">ST-64</strain>
    </source>
</reference>
<evidence type="ECO:0000256" key="7">
    <source>
        <dbReference type="RuleBase" id="RU369025"/>
    </source>
</evidence>
<organism evidence="10 11">
    <name type="scientific">Sphingomonas plantiphila</name>
    <dbReference type="NCBI Taxonomy" id="3163295"/>
    <lineage>
        <taxon>Bacteria</taxon>
        <taxon>Pseudomonadati</taxon>
        <taxon>Pseudomonadota</taxon>
        <taxon>Alphaproteobacteria</taxon>
        <taxon>Sphingomonadales</taxon>
        <taxon>Sphingomonadaceae</taxon>
        <taxon>Sphingomonas</taxon>
    </lineage>
</organism>
<keyword evidence="7" id="KW-0406">Ion transport</keyword>
<evidence type="ECO:0000256" key="1">
    <source>
        <dbReference type="ARBA" id="ARBA00004651"/>
    </source>
</evidence>
<dbReference type="PROSITE" id="PS50914">
    <property type="entry name" value="BON"/>
    <property type="match status" value="1"/>
</dbReference>
<sequence length="416" mass="44515">MSEAGADERIARRIEGIFAAVPALRGVRVVANQGVVTLEGKVAAPEDIARAEEIASRIQGVVTVENNVVRDLSVQESVQSIGALSGKATGLIRMLPLIGVALAVAFGIALIGYLLASLTWLWRRFAPNSFLAELIASAIRFVFVIGGIVIGLQIVGAGALLGAVLGGAGIIGIALGFAMRDTIENYVASILLSIRQPFRANDLVVIDQYEGRVIRLTSRATILMTLDGNHLRIPNSTVFKAVILNYTRNPQRRFDFELGIDADSDPTLARHIGVATLQQLDFVLDAPAPSARVEQVGDSNIVIRFLGWIDQERTDWYKARSRAIPAVKSALETAGFALPEPIYRLRFDQGAPFAAGGASAAPAARPRPEPATTGADQIADTEHVAPENEIAEMVDKERAQDGSAGEDLLSSRRPVE</sequence>
<proteinExistence type="inferred from homology"/>
<evidence type="ECO:0000256" key="6">
    <source>
        <dbReference type="ARBA" id="ARBA00023136"/>
    </source>
</evidence>
<evidence type="ECO:0000256" key="8">
    <source>
        <dbReference type="SAM" id="MobiDB-lite"/>
    </source>
</evidence>
<keyword evidence="3" id="KW-1003">Cell membrane</keyword>
<comment type="function">
    <text evidence="7">Mechanosensitive channel that participates in the regulation of osmotic pressure changes within the cell, opening in response to stretch forces in the membrane lipid bilayer, without the need for other proteins. Contributes to normal resistance to hypoosmotic shock. Forms an ion channel of 1.0 nanosiemens conductance with a slight preference for anions.</text>
</comment>
<keyword evidence="5 7" id="KW-1133">Transmembrane helix</keyword>
<feature type="transmembrane region" description="Helical" evidence="7">
    <location>
        <begin position="97"/>
        <end position="122"/>
    </location>
</feature>
<gene>
    <name evidence="10" type="ORF">ABS767_16110</name>
</gene>
<dbReference type="Pfam" id="PF04972">
    <property type="entry name" value="BON"/>
    <property type="match status" value="1"/>
</dbReference>
<dbReference type="InterPro" id="IPR011066">
    <property type="entry name" value="MscS_channel_C_sf"/>
</dbReference>
<dbReference type="InterPro" id="IPR011014">
    <property type="entry name" value="MscS_channel_TM-2"/>
</dbReference>
<evidence type="ECO:0000256" key="3">
    <source>
        <dbReference type="ARBA" id="ARBA00022475"/>
    </source>
</evidence>
<keyword evidence="7" id="KW-0407">Ion channel</keyword>
<dbReference type="EMBL" id="JBELQC010000003">
    <property type="protein sequence ID" value="MFL9842495.1"/>
    <property type="molecule type" value="Genomic_DNA"/>
</dbReference>
<dbReference type="SUPFAM" id="SSF82861">
    <property type="entry name" value="Mechanosensitive channel protein MscS (YggB), transmembrane region"/>
    <property type="match status" value="1"/>
</dbReference>
<comment type="caution">
    <text evidence="10">The sequence shown here is derived from an EMBL/GenBank/DDBJ whole genome shotgun (WGS) entry which is preliminary data.</text>
</comment>
<feature type="domain" description="BON" evidence="9">
    <location>
        <begin position="6"/>
        <end position="76"/>
    </location>
</feature>